<feature type="domain" description="FF" evidence="4">
    <location>
        <begin position="236"/>
        <end position="292"/>
    </location>
</feature>
<feature type="domain" description="FF" evidence="4">
    <location>
        <begin position="130"/>
        <end position="185"/>
    </location>
</feature>
<feature type="domain" description="FF" evidence="4">
    <location>
        <begin position="294"/>
        <end position="349"/>
    </location>
</feature>
<keyword evidence="1" id="KW-0677">Repeat</keyword>
<dbReference type="InterPro" id="IPR045148">
    <property type="entry name" value="TCRG1-like"/>
</dbReference>
<keyword evidence="6" id="KW-1185">Reference proteome</keyword>
<dbReference type="FunFam" id="1.10.10.440:FF:000001">
    <property type="entry name" value="Transcription elongation regulator 1 like"/>
    <property type="match status" value="1"/>
</dbReference>
<dbReference type="FunFam" id="1.10.10.440:FF:000008">
    <property type="entry name" value="Transcription elongation regulator 1 (CA150)"/>
    <property type="match status" value="1"/>
</dbReference>
<dbReference type="SUPFAM" id="SSF81698">
    <property type="entry name" value="FF domain"/>
    <property type="match status" value="5"/>
</dbReference>
<dbReference type="GO" id="GO:0003712">
    <property type="term" value="F:transcription coregulator activity"/>
    <property type="evidence" value="ECO:0007669"/>
    <property type="project" value="TreeGrafter"/>
</dbReference>
<evidence type="ECO:0000259" key="4">
    <source>
        <dbReference type="PROSITE" id="PS51676"/>
    </source>
</evidence>
<dbReference type="SMART" id="SM00441">
    <property type="entry name" value="FF"/>
    <property type="match status" value="6"/>
</dbReference>
<dbReference type="InterPro" id="IPR002713">
    <property type="entry name" value="FF_domain"/>
</dbReference>
<proteinExistence type="predicted"/>
<keyword evidence="2" id="KW-0175">Coiled coil</keyword>
<dbReference type="PANTHER" id="PTHR15377:SF3">
    <property type="entry name" value="WW DOMAIN-CONTAINING PROTEIN"/>
    <property type="match status" value="1"/>
</dbReference>
<evidence type="ECO:0000313" key="5">
    <source>
        <dbReference type="EMBL" id="CAG5125745.1"/>
    </source>
</evidence>
<dbReference type="GO" id="GO:0070063">
    <property type="term" value="F:RNA polymerase binding"/>
    <property type="evidence" value="ECO:0007669"/>
    <property type="project" value="InterPro"/>
</dbReference>
<evidence type="ECO:0000256" key="1">
    <source>
        <dbReference type="ARBA" id="ARBA00022737"/>
    </source>
</evidence>
<sequence length="437" mass="53074">MKQFRDMLAEKEVSAYSTWEKELHKIVFDQRYLLLTSRERKQAFELYVKERAEEERREKHRRIKEKKESFRQLLEESKLNGKMSFSDFAAKYGKDERFRGIDKMRDRESMFLDYISELRKREKEEKSVLKERLKSDFLKLLREVSGIDRNSRWSEVKKKISSDPRYEAVDSSSRREDWFKDYIKNLDEPNSEDEERRERERQERIEASIKKREEEVKQSLSSSLRERDKEREQHKKDEAIQHFNALLADLVRNSEVTWRDTRKQLRKDHRWELTDSLEREEKERLFESHIEGLYKRNRGMFHALLNETEISLTSTWKEVKKLIREDPRYSKFSSSDRKREKEFTDYMHEKFVNAKADFRELLRETKVITYKTKKIVEENEGHLDDIEKMLENDKRYLILDCVPDERRKILISYVDELDQKGPPPPPTASAPSHRGLK</sequence>
<dbReference type="Proteomes" id="UP000678393">
    <property type="component" value="Unassembled WGS sequence"/>
</dbReference>
<dbReference type="PROSITE" id="PS51676">
    <property type="entry name" value="FF"/>
    <property type="match status" value="5"/>
</dbReference>
<feature type="domain" description="FF" evidence="4">
    <location>
        <begin position="1"/>
        <end position="50"/>
    </location>
</feature>
<comment type="caution">
    <text evidence="5">The sequence shown here is derived from an EMBL/GenBank/DDBJ whole genome shotgun (WGS) entry which is preliminary data.</text>
</comment>
<dbReference type="OrthoDB" id="63972at2759"/>
<feature type="coiled-coil region" evidence="2">
    <location>
        <begin position="49"/>
        <end position="76"/>
    </location>
</feature>
<feature type="region of interest" description="Disordered" evidence="3">
    <location>
        <begin position="217"/>
        <end position="237"/>
    </location>
</feature>
<dbReference type="Pfam" id="PF01846">
    <property type="entry name" value="FF"/>
    <property type="match status" value="6"/>
</dbReference>
<dbReference type="GO" id="GO:0005634">
    <property type="term" value="C:nucleus"/>
    <property type="evidence" value="ECO:0007669"/>
    <property type="project" value="TreeGrafter"/>
</dbReference>
<dbReference type="AlphaFoldDB" id="A0A8S3ZCX0"/>
<evidence type="ECO:0000256" key="2">
    <source>
        <dbReference type="SAM" id="Coils"/>
    </source>
</evidence>
<feature type="domain" description="FF" evidence="4">
    <location>
        <begin position="62"/>
        <end position="117"/>
    </location>
</feature>
<feature type="region of interest" description="Disordered" evidence="3">
    <location>
        <begin position="415"/>
        <end position="437"/>
    </location>
</feature>
<organism evidence="5 6">
    <name type="scientific">Candidula unifasciata</name>
    <dbReference type="NCBI Taxonomy" id="100452"/>
    <lineage>
        <taxon>Eukaryota</taxon>
        <taxon>Metazoa</taxon>
        <taxon>Spiralia</taxon>
        <taxon>Lophotrochozoa</taxon>
        <taxon>Mollusca</taxon>
        <taxon>Gastropoda</taxon>
        <taxon>Heterobranchia</taxon>
        <taxon>Euthyneura</taxon>
        <taxon>Panpulmonata</taxon>
        <taxon>Eupulmonata</taxon>
        <taxon>Stylommatophora</taxon>
        <taxon>Helicina</taxon>
        <taxon>Helicoidea</taxon>
        <taxon>Geomitridae</taxon>
        <taxon>Candidula</taxon>
    </lineage>
</organism>
<reference evidence="5" key="1">
    <citation type="submission" date="2021-04" db="EMBL/GenBank/DDBJ databases">
        <authorList>
            <consortium name="Molecular Ecology Group"/>
        </authorList>
    </citation>
    <scope>NUCLEOTIDE SEQUENCE</scope>
</reference>
<dbReference type="EMBL" id="CAJHNH020002148">
    <property type="protein sequence ID" value="CAG5125745.1"/>
    <property type="molecule type" value="Genomic_DNA"/>
</dbReference>
<evidence type="ECO:0000256" key="3">
    <source>
        <dbReference type="SAM" id="MobiDB-lite"/>
    </source>
</evidence>
<dbReference type="FunFam" id="1.10.10.440:FF:000005">
    <property type="entry name" value="Transcription elongation regulator 1 (CA150)"/>
    <property type="match status" value="1"/>
</dbReference>
<accession>A0A8S3ZCX0</accession>
<evidence type="ECO:0000313" key="6">
    <source>
        <dbReference type="Proteomes" id="UP000678393"/>
    </source>
</evidence>
<protein>
    <recommendedName>
        <fullName evidence="4">FF domain-containing protein</fullName>
    </recommendedName>
</protein>
<dbReference type="FunFam" id="1.10.10.440:FF:000006">
    <property type="entry name" value="Transcription elongation regulator 1 (CA150)"/>
    <property type="match status" value="1"/>
</dbReference>
<dbReference type="Gene3D" id="1.10.10.440">
    <property type="entry name" value="FF domain"/>
    <property type="match status" value="6"/>
</dbReference>
<feature type="compositionally biased region" description="Basic and acidic residues" evidence="3">
    <location>
        <begin position="224"/>
        <end position="237"/>
    </location>
</feature>
<name>A0A8S3ZCX0_9EUPU</name>
<gene>
    <name evidence="5" type="ORF">CUNI_LOCUS11303</name>
</gene>
<dbReference type="InterPro" id="IPR036517">
    <property type="entry name" value="FF_domain_sf"/>
</dbReference>
<dbReference type="PANTHER" id="PTHR15377">
    <property type="entry name" value="TRANSCRIPTION ELONGATION REGULATOR 1"/>
    <property type="match status" value="1"/>
</dbReference>